<dbReference type="RefSeq" id="WP_193922339.1">
    <property type="nucleotide sequence ID" value="NZ_JADEXS020000001.1"/>
</dbReference>
<gene>
    <name evidence="1" type="ORF">IQ276_30315</name>
</gene>
<comment type="caution">
    <text evidence="1">The sequence shown here is derived from an EMBL/GenBank/DDBJ whole genome shotgun (WGS) entry which is preliminary data.</text>
</comment>
<reference evidence="1" key="1">
    <citation type="submission" date="2020-10" db="EMBL/GenBank/DDBJ databases">
        <authorList>
            <person name="Castelo-Branco R."/>
            <person name="Eusebio N."/>
            <person name="Adriana R."/>
            <person name="Vieira A."/>
            <person name="Brugerolle De Fraissinette N."/>
            <person name="Rezende De Castro R."/>
            <person name="Schneider M.P."/>
            <person name="Vasconcelos V."/>
            <person name="Leao P.N."/>
        </authorList>
    </citation>
    <scope>NUCLEOTIDE SEQUENCE</scope>
    <source>
        <strain evidence="1">LEGE 12446</strain>
    </source>
</reference>
<evidence type="ECO:0000313" key="2">
    <source>
        <dbReference type="Proteomes" id="UP000622533"/>
    </source>
</evidence>
<sequence length="56" mass="5968">MGKDEGEEGEEGDEGDEGVNLVKIKDGLKVLSFQVLISKNKGVSPQNPEVLLANRG</sequence>
<proteinExistence type="predicted"/>
<name>A0A8J7A466_DESMC</name>
<dbReference type="EMBL" id="JADEXS010000631">
    <property type="protein sequence ID" value="MBE9026560.1"/>
    <property type="molecule type" value="Genomic_DNA"/>
</dbReference>
<organism evidence="1 2">
    <name type="scientific">Desmonostoc muscorum LEGE 12446</name>
    <dbReference type="NCBI Taxonomy" id="1828758"/>
    <lineage>
        <taxon>Bacteria</taxon>
        <taxon>Bacillati</taxon>
        <taxon>Cyanobacteriota</taxon>
        <taxon>Cyanophyceae</taxon>
        <taxon>Nostocales</taxon>
        <taxon>Nostocaceae</taxon>
        <taxon>Desmonostoc</taxon>
    </lineage>
</organism>
<dbReference type="AlphaFoldDB" id="A0A8J7A466"/>
<protein>
    <submittedName>
        <fullName evidence="1">Uncharacterized protein</fullName>
    </submittedName>
</protein>
<dbReference type="Proteomes" id="UP000622533">
    <property type="component" value="Unassembled WGS sequence"/>
</dbReference>
<evidence type="ECO:0000313" key="1">
    <source>
        <dbReference type="EMBL" id="MBE9026560.1"/>
    </source>
</evidence>
<keyword evidence="2" id="KW-1185">Reference proteome</keyword>
<accession>A0A8J7A466</accession>